<reference evidence="1 2" key="1">
    <citation type="journal article" date="2021" name="Elife">
        <title>Chloroplast acquisition without the gene transfer in kleptoplastic sea slugs, Plakobranchus ocellatus.</title>
        <authorList>
            <person name="Maeda T."/>
            <person name="Takahashi S."/>
            <person name="Yoshida T."/>
            <person name="Shimamura S."/>
            <person name="Takaki Y."/>
            <person name="Nagai Y."/>
            <person name="Toyoda A."/>
            <person name="Suzuki Y."/>
            <person name="Arimoto A."/>
            <person name="Ishii H."/>
            <person name="Satoh N."/>
            <person name="Nishiyama T."/>
            <person name="Hasebe M."/>
            <person name="Maruyama T."/>
            <person name="Minagawa J."/>
            <person name="Obokata J."/>
            <person name="Shigenobu S."/>
        </authorList>
    </citation>
    <scope>NUCLEOTIDE SEQUENCE [LARGE SCALE GENOMIC DNA]</scope>
</reference>
<protein>
    <submittedName>
        <fullName evidence="1">Uncharacterized protein</fullName>
    </submittedName>
</protein>
<dbReference type="Proteomes" id="UP000735302">
    <property type="component" value="Unassembled WGS sequence"/>
</dbReference>
<name>A0AAV4CJW0_9GAST</name>
<comment type="caution">
    <text evidence="1">The sequence shown here is derived from an EMBL/GenBank/DDBJ whole genome shotgun (WGS) entry which is preliminary data.</text>
</comment>
<evidence type="ECO:0000313" key="2">
    <source>
        <dbReference type="Proteomes" id="UP000735302"/>
    </source>
</evidence>
<evidence type="ECO:0000313" key="1">
    <source>
        <dbReference type="EMBL" id="GFO31992.1"/>
    </source>
</evidence>
<organism evidence="1 2">
    <name type="scientific">Plakobranchus ocellatus</name>
    <dbReference type="NCBI Taxonomy" id="259542"/>
    <lineage>
        <taxon>Eukaryota</taxon>
        <taxon>Metazoa</taxon>
        <taxon>Spiralia</taxon>
        <taxon>Lophotrochozoa</taxon>
        <taxon>Mollusca</taxon>
        <taxon>Gastropoda</taxon>
        <taxon>Heterobranchia</taxon>
        <taxon>Euthyneura</taxon>
        <taxon>Panpulmonata</taxon>
        <taxon>Sacoglossa</taxon>
        <taxon>Placobranchoidea</taxon>
        <taxon>Plakobranchidae</taxon>
        <taxon>Plakobranchus</taxon>
    </lineage>
</organism>
<sequence length="200" mass="21846">MFSPSDLLLTEANVHQIVALMECQLHPSCQEGSIMPCACGRQQPGYFIVQSIPLPADSNSDLPCATSYSGMSSPEVGLLPTRTRDSSHFLNEVTVSKLRSATHCLLVSVISFILVIIAFHSLEDLSNTSPAAAQELARDTEFGHLDRDNMTTWRKPMVNSSGHQDMDNALHLAGLARTWLSLDTQNKSKTTVVFDKSGLN</sequence>
<accession>A0AAV4CJW0</accession>
<dbReference type="AlphaFoldDB" id="A0AAV4CJW0"/>
<dbReference type="EMBL" id="BLXT01006514">
    <property type="protein sequence ID" value="GFO31992.1"/>
    <property type="molecule type" value="Genomic_DNA"/>
</dbReference>
<proteinExistence type="predicted"/>
<gene>
    <name evidence="1" type="ORF">PoB_005849700</name>
</gene>
<keyword evidence="2" id="KW-1185">Reference proteome</keyword>